<evidence type="ECO:0000313" key="3">
    <source>
        <dbReference type="Proteomes" id="UP000054477"/>
    </source>
</evidence>
<dbReference type="AlphaFoldDB" id="A0A0C9XTK3"/>
<organism evidence="2 3">
    <name type="scientific">Laccaria amethystina LaAM-08-1</name>
    <dbReference type="NCBI Taxonomy" id="1095629"/>
    <lineage>
        <taxon>Eukaryota</taxon>
        <taxon>Fungi</taxon>
        <taxon>Dikarya</taxon>
        <taxon>Basidiomycota</taxon>
        <taxon>Agaricomycotina</taxon>
        <taxon>Agaricomycetes</taxon>
        <taxon>Agaricomycetidae</taxon>
        <taxon>Agaricales</taxon>
        <taxon>Agaricineae</taxon>
        <taxon>Hydnangiaceae</taxon>
        <taxon>Laccaria</taxon>
    </lineage>
</organism>
<sequence>ALFNVKKLRSHESQTNPLAESDFAKDVGTTFAKSVAKESGTQLVDYEKDHGQDQVAEARQKMEQAKAEAQHMASNHAGRGDTSADCQCTNVDECRKSSRPLFVRI</sequence>
<reference evidence="2 3" key="1">
    <citation type="submission" date="2014-04" db="EMBL/GenBank/DDBJ databases">
        <authorList>
            <consortium name="DOE Joint Genome Institute"/>
            <person name="Kuo A."/>
            <person name="Kohler A."/>
            <person name="Nagy L.G."/>
            <person name="Floudas D."/>
            <person name="Copeland A."/>
            <person name="Barry K.W."/>
            <person name="Cichocki N."/>
            <person name="Veneault-Fourrey C."/>
            <person name="LaButti K."/>
            <person name="Lindquist E.A."/>
            <person name="Lipzen A."/>
            <person name="Lundell T."/>
            <person name="Morin E."/>
            <person name="Murat C."/>
            <person name="Sun H."/>
            <person name="Tunlid A."/>
            <person name="Henrissat B."/>
            <person name="Grigoriev I.V."/>
            <person name="Hibbett D.S."/>
            <person name="Martin F."/>
            <person name="Nordberg H.P."/>
            <person name="Cantor M.N."/>
            <person name="Hua S.X."/>
        </authorList>
    </citation>
    <scope>NUCLEOTIDE SEQUENCE [LARGE SCALE GENOMIC DNA]</scope>
    <source>
        <strain evidence="2 3">LaAM-08-1</strain>
    </source>
</reference>
<dbReference type="OrthoDB" id="3037038at2759"/>
<evidence type="ECO:0000313" key="2">
    <source>
        <dbReference type="EMBL" id="KIK01022.1"/>
    </source>
</evidence>
<proteinExistence type="predicted"/>
<feature type="coiled-coil region" evidence="1">
    <location>
        <begin position="48"/>
        <end position="75"/>
    </location>
</feature>
<dbReference type="EMBL" id="KN838614">
    <property type="protein sequence ID" value="KIK01022.1"/>
    <property type="molecule type" value="Genomic_DNA"/>
</dbReference>
<name>A0A0C9XTK3_9AGAR</name>
<keyword evidence="3" id="KW-1185">Reference proteome</keyword>
<dbReference type="Proteomes" id="UP000054477">
    <property type="component" value="Unassembled WGS sequence"/>
</dbReference>
<feature type="non-terminal residue" evidence="2">
    <location>
        <position position="105"/>
    </location>
</feature>
<protein>
    <submittedName>
        <fullName evidence="2">Uncharacterized protein</fullName>
    </submittedName>
</protein>
<reference evidence="3" key="2">
    <citation type="submission" date="2015-01" db="EMBL/GenBank/DDBJ databases">
        <title>Evolutionary Origins and Diversification of the Mycorrhizal Mutualists.</title>
        <authorList>
            <consortium name="DOE Joint Genome Institute"/>
            <consortium name="Mycorrhizal Genomics Consortium"/>
            <person name="Kohler A."/>
            <person name="Kuo A."/>
            <person name="Nagy L.G."/>
            <person name="Floudas D."/>
            <person name="Copeland A."/>
            <person name="Barry K.W."/>
            <person name="Cichocki N."/>
            <person name="Veneault-Fourrey C."/>
            <person name="LaButti K."/>
            <person name="Lindquist E.A."/>
            <person name="Lipzen A."/>
            <person name="Lundell T."/>
            <person name="Morin E."/>
            <person name="Murat C."/>
            <person name="Riley R."/>
            <person name="Ohm R."/>
            <person name="Sun H."/>
            <person name="Tunlid A."/>
            <person name="Henrissat B."/>
            <person name="Grigoriev I.V."/>
            <person name="Hibbett D.S."/>
            <person name="Martin F."/>
        </authorList>
    </citation>
    <scope>NUCLEOTIDE SEQUENCE [LARGE SCALE GENOMIC DNA]</scope>
    <source>
        <strain evidence="3">LaAM-08-1</strain>
    </source>
</reference>
<accession>A0A0C9XTK3</accession>
<dbReference type="HOGENOM" id="CLU_2242923_0_0_1"/>
<evidence type="ECO:0000256" key="1">
    <source>
        <dbReference type="SAM" id="Coils"/>
    </source>
</evidence>
<keyword evidence="1" id="KW-0175">Coiled coil</keyword>
<gene>
    <name evidence="2" type="ORF">K443DRAFT_99422</name>
</gene>